<dbReference type="Proteomes" id="UP001286313">
    <property type="component" value="Unassembled WGS sequence"/>
</dbReference>
<proteinExistence type="predicted"/>
<dbReference type="AlphaFoldDB" id="A0AAE1FDI5"/>
<name>A0AAE1FDI5_PETCI</name>
<keyword evidence="2" id="KW-1185">Reference proteome</keyword>
<accession>A0AAE1FDI5</accession>
<dbReference type="EMBL" id="JAWQEG010002623">
    <property type="protein sequence ID" value="KAK3870693.1"/>
    <property type="molecule type" value="Genomic_DNA"/>
</dbReference>
<protein>
    <submittedName>
        <fullName evidence="1">Uncharacterized protein</fullName>
    </submittedName>
</protein>
<evidence type="ECO:0000313" key="1">
    <source>
        <dbReference type="EMBL" id="KAK3870693.1"/>
    </source>
</evidence>
<reference evidence="1" key="1">
    <citation type="submission" date="2023-10" db="EMBL/GenBank/DDBJ databases">
        <title>Genome assemblies of two species of porcelain crab, Petrolisthes cinctipes and Petrolisthes manimaculis (Anomura: Porcellanidae).</title>
        <authorList>
            <person name="Angst P."/>
        </authorList>
    </citation>
    <scope>NUCLEOTIDE SEQUENCE</scope>
    <source>
        <strain evidence="1">PB745_01</strain>
        <tissue evidence="1">Gill</tissue>
    </source>
</reference>
<organism evidence="1 2">
    <name type="scientific">Petrolisthes cinctipes</name>
    <name type="common">Flat porcelain crab</name>
    <dbReference type="NCBI Taxonomy" id="88211"/>
    <lineage>
        <taxon>Eukaryota</taxon>
        <taxon>Metazoa</taxon>
        <taxon>Ecdysozoa</taxon>
        <taxon>Arthropoda</taxon>
        <taxon>Crustacea</taxon>
        <taxon>Multicrustacea</taxon>
        <taxon>Malacostraca</taxon>
        <taxon>Eumalacostraca</taxon>
        <taxon>Eucarida</taxon>
        <taxon>Decapoda</taxon>
        <taxon>Pleocyemata</taxon>
        <taxon>Anomura</taxon>
        <taxon>Galatheoidea</taxon>
        <taxon>Porcellanidae</taxon>
        <taxon>Petrolisthes</taxon>
    </lineage>
</organism>
<comment type="caution">
    <text evidence="1">The sequence shown here is derived from an EMBL/GenBank/DDBJ whole genome shotgun (WGS) entry which is preliminary data.</text>
</comment>
<evidence type="ECO:0000313" key="2">
    <source>
        <dbReference type="Proteomes" id="UP001286313"/>
    </source>
</evidence>
<sequence>MPILTLLLHPVSHHPTPPHCLFSPYSPTLSLITLLLHTAYPHPTPPPNLSYFISSPFSSTLPYHHACLFSPYLPLPSPCMPPFTLLPHPASPTLSLFLHHASYRPTFPPPPTVTLLLFPLSPFTL</sequence>
<gene>
    <name evidence="1" type="ORF">Pcinc_024097</name>
</gene>